<comment type="caution">
    <text evidence="3">The sequence shown here is derived from an EMBL/GenBank/DDBJ whole genome shotgun (WGS) entry which is preliminary data.</text>
</comment>
<dbReference type="Gene3D" id="1.10.260.40">
    <property type="entry name" value="lambda repressor-like DNA-binding domains"/>
    <property type="match status" value="1"/>
</dbReference>
<dbReference type="GO" id="GO:0003677">
    <property type="term" value="F:DNA binding"/>
    <property type="evidence" value="ECO:0007669"/>
    <property type="project" value="InterPro"/>
</dbReference>
<dbReference type="InterPro" id="IPR041413">
    <property type="entry name" value="MLTR_LBD"/>
</dbReference>
<dbReference type="PANTHER" id="PTHR35010">
    <property type="entry name" value="BLL4672 PROTEIN-RELATED"/>
    <property type="match status" value="1"/>
</dbReference>
<dbReference type="SUPFAM" id="SSF47413">
    <property type="entry name" value="lambda repressor-like DNA-binding domains"/>
    <property type="match status" value="1"/>
</dbReference>
<dbReference type="PANTHER" id="PTHR35010:SF4">
    <property type="entry name" value="BLL5781 PROTEIN"/>
    <property type="match status" value="1"/>
</dbReference>
<feature type="region of interest" description="Disordered" evidence="1">
    <location>
        <begin position="1"/>
        <end position="23"/>
    </location>
</feature>
<evidence type="ECO:0000259" key="2">
    <source>
        <dbReference type="PROSITE" id="PS50943"/>
    </source>
</evidence>
<dbReference type="Pfam" id="PF17765">
    <property type="entry name" value="MLTR_LBD"/>
    <property type="match status" value="1"/>
</dbReference>
<reference evidence="3 4" key="1">
    <citation type="submission" date="2009-05" db="EMBL/GenBank/DDBJ databases">
        <title>The draft genome of Acidovorax delafieldii 2AN.</title>
        <authorList>
            <consortium name="US DOE Joint Genome Institute (JGI-PGF)"/>
            <person name="Lucas S."/>
            <person name="Copeland A."/>
            <person name="Lapidus A."/>
            <person name="Glavina del Rio T."/>
            <person name="Tice H."/>
            <person name="Bruce D."/>
            <person name="Goodwin L."/>
            <person name="Pitluck S."/>
            <person name="Larimer F."/>
            <person name="Land M.L."/>
            <person name="Hauser L."/>
            <person name="Shelobolina E.S."/>
            <person name="Picardal F."/>
            <person name="Roden E."/>
            <person name="Emerson D."/>
        </authorList>
    </citation>
    <scope>NUCLEOTIDE SEQUENCE [LARGE SCALE GENOMIC DNA]</scope>
    <source>
        <strain evidence="3 4">2AN</strain>
    </source>
</reference>
<evidence type="ECO:0000313" key="4">
    <source>
        <dbReference type="Proteomes" id="UP000003856"/>
    </source>
</evidence>
<dbReference type="PROSITE" id="PS50943">
    <property type="entry name" value="HTH_CROC1"/>
    <property type="match status" value="1"/>
</dbReference>
<dbReference type="SMART" id="SM00530">
    <property type="entry name" value="HTH_XRE"/>
    <property type="match status" value="1"/>
</dbReference>
<evidence type="ECO:0000256" key="1">
    <source>
        <dbReference type="SAM" id="MobiDB-lite"/>
    </source>
</evidence>
<name>C5T9S3_ACIDE</name>
<dbReference type="Gene3D" id="3.30.450.180">
    <property type="match status" value="1"/>
</dbReference>
<dbReference type="Proteomes" id="UP000003856">
    <property type="component" value="Unassembled WGS sequence"/>
</dbReference>
<keyword evidence="4" id="KW-1185">Reference proteome</keyword>
<gene>
    <name evidence="3" type="ORF">AcdelDRAFT_3653</name>
</gene>
<proteinExistence type="predicted"/>
<evidence type="ECO:0000313" key="3">
    <source>
        <dbReference type="EMBL" id="EER58771.1"/>
    </source>
</evidence>
<dbReference type="AlphaFoldDB" id="C5T9S3"/>
<dbReference type="Pfam" id="PF13560">
    <property type="entry name" value="HTH_31"/>
    <property type="match status" value="1"/>
</dbReference>
<protein>
    <submittedName>
        <fullName evidence="3">Transcriptional regulator, XRE family</fullName>
    </submittedName>
</protein>
<organism evidence="3 4">
    <name type="scientific">Acidovorax delafieldii 2AN</name>
    <dbReference type="NCBI Taxonomy" id="573060"/>
    <lineage>
        <taxon>Bacteria</taxon>
        <taxon>Pseudomonadati</taxon>
        <taxon>Pseudomonadota</taxon>
        <taxon>Betaproteobacteria</taxon>
        <taxon>Burkholderiales</taxon>
        <taxon>Comamonadaceae</taxon>
        <taxon>Acidovorax</taxon>
    </lineage>
</organism>
<dbReference type="InterPro" id="IPR010982">
    <property type="entry name" value="Lambda_DNA-bd_dom_sf"/>
</dbReference>
<sequence>MTATSSHRRPPRPTLPHRTGVAAPSSFGEHLRTWRQQRHLSQLDLAHEADISTRHVSFMETGRTNPSRDMVLRLCDRLCIPLRERNALLMAAGYAPMYRERALDDPALAAARQAVALVLKGHEPWPALALDRQWNVVLANDAAQALLARQVPPDMLATPLNVLRLSLHPRGLAPLIVNLAQWRAHLLERLHHQIQATADPALQALQAELAQYPAPAYPSSPVLDGEMPGVVIPLRLQTDLGVLSFISTTTIFGTPVDVTLQELAVESFFPADEFTSTALREAAPPPTHWPLPIPMGTKG</sequence>
<dbReference type="CDD" id="cd00093">
    <property type="entry name" value="HTH_XRE"/>
    <property type="match status" value="1"/>
</dbReference>
<dbReference type="PATRIC" id="fig|573060.9.peg.1330"/>
<feature type="compositionally biased region" description="Basic residues" evidence="1">
    <location>
        <begin position="1"/>
        <end position="11"/>
    </location>
</feature>
<dbReference type="EMBL" id="ACQT01000207">
    <property type="protein sequence ID" value="EER58771.1"/>
    <property type="molecule type" value="Genomic_DNA"/>
</dbReference>
<dbReference type="OrthoDB" id="2959414at2"/>
<dbReference type="RefSeq" id="WP_005799361.1">
    <property type="nucleotide sequence ID" value="NZ_ACQT01000207.1"/>
</dbReference>
<feature type="domain" description="HTH cro/C1-type" evidence="2">
    <location>
        <begin position="31"/>
        <end position="85"/>
    </location>
</feature>
<accession>C5T9S3</accession>
<dbReference type="InterPro" id="IPR001387">
    <property type="entry name" value="Cro/C1-type_HTH"/>
</dbReference>